<name>G2YAX0_BOTF4</name>
<dbReference type="AlphaFoldDB" id="G2YAX0"/>
<dbReference type="HOGENOM" id="CLU_3350974_0_0_1"/>
<dbReference type="EMBL" id="FQ790308">
    <property type="protein sequence ID" value="CCD34361.1"/>
    <property type="molecule type" value="Genomic_DNA"/>
</dbReference>
<protein>
    <submittedName>
        <fullName evidence="1">Uncharacterized protein</fullName>
    </submittedName>
</protein>
<evidence type="ECO:0000313" key="1">
    <source>
        <dbReference type="EMBL" id="CCD34361.1"/>
    </source>
</evidence>
<sequence length="37" mass="4145">MSENQMRRLIILKCFEDNASSVDGSSILPIPVEIPKI</sequence>
<reference evidence="2" key="1">
    <citation type="journal article" date="2011" name="PLoS Genet.">
        <title>Genomic analysis of the necrotrophic fungal pathogens Sclerotinia sclerotiorum and Botrytis cinerea.</title>
        <authorList>
            <person name="Amselem J."/>
            <person name="Cuomo C.A."/>
            <person name="van Kan J.A."/>
            <person name="Viaud M."/>
            <person name="Benito E.P."/>
            <person name="Couloux A."/>
            <person name="Coutinho P.M."/>
            <person name="de Vries R.P."/>
            <person name="Dyer P.S."/>
            <person name="Fillinger S."/>
            <person name="Fournier E."/>
            <person name="Gout L."/>
            <person name="Hahn M."/>
            <person name="Kohn L."/>
            <person name="Lapalu N."/>
            <person name="Plummer K.M."/>
            <person name="Pradier J.M."/>
            <person name="Quevillon E."/>
            <person name="Sharon A."/>
            <person name="Simon A."/>
            <person name="ten Have A."/>
            <person name="Tudzynski B."/>
            <person name="Tudzynski P."/>
            <person name="Wincker P."/>
            <person name="Andrew M."/>
            <person name="Anthouard V."/>
            <person name="Beever R.E."/>
            <person name="Beffa R."/>
            <person name="Benoit I."/>
            <person name="Bouzid O."/>
            <person name="Brault B."/>
            <person name="Chen Z."/>
            <person name="Choquer M."/>
            <person name="Collemare J."/>
            <person name="Cotton P."/>
            <person name="Danchin E.G."/>
            <person name="Da Silva C."/>
            <person name="Gautier A."/>
            <person name="Giraud C."/>
            <person name="Giraud T."/>
            <person name="Gonzalez C."/>
            <person name="Grossetete S."/>
            <person name="Guldener U."/>
            <person name="Henrissat B."/>
            <person name="Howlett B.J."/>
            <person name="Kodira C."/>
            <person name="Kretschmer M."/>
            <person name="Lappartient A."/>
            <person name="Leroch M."/>
            <person name="Levis C."/>
            <person name="Mauceli E."/>
            <person name="Neuveglise C."/>
            <person name="Oeser B."/>
            <person name="Pearson M."/>
            <person name="Poulain J."/>
            <person name="Poussereau N."/>
            <person name="Quesneville H."/>
            <person name="Rascle C."/>
            <person name="Schumacher J."/>
            <person name="Segurens B."/>
            <person name="Sexton A."/>
            <person name="Silva E."/>
            <person name="Sirven C."/>
            <person name="Soanes D.M."/>
            <person name="Talbot N.J."/>
            <person name="Templeton M."/>
            <person name="Yandava C."/>
            <person name="Yarden O."/>
            <person name="Zeng Q."/>
            <person name="Rollins J.A."/>
            <person name="Lebrun M.H."/>
            <person name="Dickman M."/>
        </authorList>
    </citation>
    <scope>NUCLEOTIDE SEQUENCE [LARGE SCALE GENOMIC DNA]</scope>
    <source>
        <strain evidence="2">T4</strain>
    </source>
</reference>
<dbReference type="Proteomes" id="UP000008177">
    <property type="component" value="Unplaced contigs"/>
</dbReference>
<accession>G2YAX0</accession>
<proteinExistence type="predicted"/>
<organism evidence="1 2">
    <name type="scientific">Botryotinia fuckeliana (strain T4)</name>
    <name type="common">Noble rot fungus</name>
    <name type="synonym">Botrytis cinerea</name>
    <dbReference type="NCBI Taxonomy" id="999810"/>
    <lineage>
        <taxon>Eukaryota</taxon>
        <taxon>Fungi</taxon>
        <taxon>Dikarya</taxon>
        <taxon>Ascomycota</taxon>
        <taxon>Pezizomycotina</taxon>
        <taxon>Leotiomycetes</taxon>
        <taxon>Helotiales</taxon>
        <taxon>Sclerotiniaceae</taxon>
        <taxon>Botrytis</taxon>
    </lineage>
</organism>
<evidence type="ECO:0000313" key="2">
    <source>
        <dbReference type="Proteomes" id="UP000008177"/>
    </source>
</evidence>
<dbReference type="InParanoid" id="G2YAX0"/>
<gene>
    <name evidence="1" type="ORF">BofuT4_uP103210.1</name>
</gene>